<sequence>MKNCLMLLCLIHFKTHRYGLAVVKILVTYLPLLCPNNVVEGDYGEEDDSEEDNSEEYYSEEDDIVGRYSDKHDTGIPKELIRYLRMRKSTLHSPIKWGCLATWKDDNPFIGYRHSAWTSRFTTFPAIIENMYKTIGETLLSQHASKPIDIPERTMQIDIHKTKQKLFFRNPPQ</sequence>
<keyword evidence="3" id="KW-1185">Reference proteome</keyword>
<reference evidence="2" key="1">
    <citation type="journal article" date="2020" name="Stud. Mycol.">
        <title>101 Dothideomycetes genomes: a test case for predicting lifestyles and emergence of pathogens.</title>
        <authorList>
            <person name="Haridas S."/>
            <person name="Albert R."/>
            <person name="Binder M."/>
            <person name="Bloem J."/>
            <person name="Labutti K."/>
            <person name="Salamov A."/>
            <person name="Andreopoulos B."/>
            <person name="Baker S."/>
            <person name="Barry K."/>
            <person name="Bills G."/>
            <person name="Bluhm B."/>
            <person name="Cannon C."/>
            <person name="Castanera R."/>
            <person name="Culley D."/>
            <person name="Daum C."/>
            <person name="Ezra D."/>
            <person name="Gonzalez J."/>
            <person name="Henrissat B."/>
            <person name="Kuo A."/>
            <person name="Liang C."/>
            <person name="Lipzen A."/>
            <person name="Lutzoni F."/>
            <person name="Magnuson J."/>
            <person name="Mondo S."/>
            <person name="Nolan M."/>
            <person name="Ohm R."/>
            <person name="Pangilinan J."/>
            <person name="Park H.-J."/>
            <person name="Ramirez L."/>
            <person name="Alfaro M."/>
            <person name="Sun H."/>
            <person name="Tritt A."/>
            <person name="Yoshinaga Y."/>
            <person name="Zwiers L.-H."/>
            <person name="Turgeon B."/>
            <person name="Goodwin S."/>
            <person name="Spatafora J."/>
            <person name="Crous P."/>
            <person name="Grigoriev I."/>
        </authorList>
    </citation>
    <scope>NUCLEOTIDE SEQUENCE</scope>
    <source>
        <strain evidence="2">CBS 119687</strain>
    </source>
</reference>
<organism evidence="2 3">
    <name type="scientific">Dothidotthia symphoricarpi CBS 119687</name>
    <dbReference type="NCBI Taxonomy" id="1392245"/>
    <lineage>
        <taxon>Eukaryota</taxon>
        <taxon>Fungi</taxon>
        <taxon>Dikarya</taxon>
        <taxon>Ascomycota</taxon>
        <taxon>Pezizomycotina</taxon>
        <taxon>Dothideomycetes</taxon>
        <taxon>Pleosporomycetidae</taxon>
        <taxon>Pleosporales</taxon>
        <taxon>Dothidotthiaceae</taxon>
        <taxon>Dothidotthia</taxon>
    </lineage>
</organism>
<gene>
    <name evidence="2" type="ORF">P153DRAFT_361220</name>
</gene>
<evidence type="ECO:0000313" key="2">
    <source>
        <dbReference type="EMBL" id="KAF2124517.1"/>
    </source>
</evidence>
<evidence type="ECO:0000256" key="1">
    <source>
        <dbReference type="SAM" id="SignalP"/>
    </source>
</evidence>
<dbReference type="GeneID" id="54407405"/>
<name>A0A6A6A0N2_9PLEO</name>
<evidence type="ECO:0000313" key="3">
    <source>
        <dbReference type="Proteomes" id="UP000799771"/>
    </source>
</evidence>
<dbReference type="Proteomes" id="UP000799771">
    <property type="component" value="Unassembled WGS sequence"/>
</dbReference>
<keyword evidence="1" id="KW-0732">Signal</keyword>
<dbReference type="RefSeq" id="XP_033518910.1">
    <property type="nucleotide sequence ID" value="XM_033666973.1"/>
</dbReference>
<dbReference type="AlphaFoldDB" id="A0A6A6A0N2"/>
<proteinExistence type="predicted"/>
<feature type="chain" id="PRO_5025352713" evidence="1">
    <location>
        <begin position="22"/>
        <end position="173"/>
    </location>
</feature>
<protein>
    <submittedName>
        <fullName evidence="2">Uncharacterized protein</fullName>
    </submittedName>
</protein>
<feature type="signal peptide" evidence="1">
    <location>
        <begin position="1"/>
        <end position="21"/>
    </location>
</feature>
<dbReference type="EMBL" id="ML977519">
    <property type="protein sequence ID" value="KAF2124517.1"/>
    <property type="molecule type" value="Genomic_DNA"/>
</dbReference>
<accession>A0A6A6A0N2</accession>